<organism evidence="2 3">
    <name type="scientific">Cupriavidus malaysiensis</name>
    <dbReference type="NCBI Taxonomy" id="367825"/>
    <lineage>
        <taxon>Bacteria</taxon>
        <taxon>Pseudomonadati</taxon>
        <taxon>Pseudomonadota</taxon>
        <taxon>Betaproteobacteria</taxon>
        <taxon>Burkholderiales</taxon>
        <taxon>Burkholderiaceae</taxon>
        <taxon>Cupriavidus</taxon>
    </lineage>
</organism>
<name>A0ABN4TVX4_9BURK</name>
<dbReference type="Pfam" id="PF06850">
    <property type="entry name" value="PHB_depo_C"/>
    <property type="match status" value="1"/>
</dbReference>
<dbReference type="InterPro" id="IPR051321">
    <property type="entry name" value="PHA/PHB_synthase"/>
</dbReference>
<proteinExistence type="predicted"/>
<dbReference type="PANTHER" id="PTHR36837">
    <property type="entry name" value="POLY(3-HYDROXYALKANOATE) POLYMERASE SUBUNIT PHAC"/>
    <property type="match status" value="1"/>
</dbReference>
<protein>
    <submittedName>
        <fullName evidence="2">Esterase</fullName>
    </submittedName>
</protein>
<dbReference type="SUPFAM" id="SSF53474">
    <property type="entry name" value="alpha/beta-Hydrolases"/>
    <property type="match status" value="1"/>
</dbReference>
<dbReference type="InterPro" id="IPR010915">
    <property type="entry name" value="PHB_depoly_PhaZ"/>
</dbReference>
<reference evidence="2 3" key="1">
    <citation type="submission" date="2016-10" db="EMBL/GenBank/DDBJ databases">
        <title>Complete genome sequences of three Cupriavidus strains isolated from various Malaysian environments.</title>
        <authorList>
            <person name="Abdullah A.A.-A."/>
            <person name="Shafie N.A.H."/>
            <person name="Lau N.S."/>
        </authorList>
    </citation>
    <scope>NUCLEOTIDE SEQUENCE [LARGE SCALE GENOMIC DNA]</scope>
    <source>
        <strain evidence="2 3">USMAA1020</strain>
    </source>
</reference>
<evidence type="ECO:0000259" key="1">
    <source>
        <dbReference type="Pfam" id="PF06850"/>
    </source>
</evidence>
<accession>A0ABN4TVX4</accession>
<dbReference type="PANTHER" id="PTHR36837:SF4">
    <property type="entry name" value="BLR0908 PROTEIN"/>
    <property type="match status" value="1"/>
</dbReference>
<dbReference type="NCBIfam" id="TIGR01849">
    <property type="entry name" value="PHB_depoly_PhaZ"/>
    <property type="match status" value="1"/>
</dbReference>
<dbReference type="Proteomes" id="UP000177515">
    <property type="component" value="Chromosome 2"/>
</dbReference>
<evidence type="ECO:0000313" key="3">
    <source>
        <dbReference type="Proteomes" id="UP000177515"/>
    </source>
</evidence>
<evidence type="ECO:0000313" key="2">
    <source>
        <dbReference type="EMBL" id="AOZ09323.1"/>
    </source>
</evidence>
<dbReference type="Gene3D" id="3.40.50.1820">
    <property type="entry name" value="alpha/beta hydrolase"/>
    <property type="match status" value="1"/>
</dbReference>
<dbReference type="InterPro" id="IPR029058">
    <property type="entry name" value="AB_hydrolase_fold"/>
</dbReference>
<dbReference type="PIRSF" id="PIRSF020818">
    <property type="entry name" value="PHB_depoly_PhaZ"/>
    <property type="match status" value="1"/>
</dbReference>
<sequence>MLYQLLEYQRSLLTPVSDWASELTRAFADPDSPLARMPGAPCVAAGCDMLARLGREYGKPDFAIASVPDGARELPIQEQVITERPFCRLLRFAPPPAAVAATRPAVLLCAPLAGHHAVLLREVVSTLLPLCDVYVSDWIDAREVPLSAGSFHLDDYVAYLQDFLRAIEAPSRHLLAVCQATVPALAAVSLLASAGEPLPASLTLVGGPIDARENPTAVDRLALRQPLSWFARHLIHTVPPRYAGAGRRVYPSFLQHAGLVAAHPSRLMGSHWDYYMDLMQGDRAAAALHLRTCDEYNAVIDMAAEFYLDTIRIVFQEFRLARGDWSVGGRPVRPQDIRGIELLTVEGELDDIAGPGQTRAAADLCSGLAARHKHHLMVAGSGHYELFTGPRWRDEVFPAVAALLTAA</sequence>
<dbReference type="RefSeq" id="WP_071071930.1">
    <property type="nucleotide sequence ID" value="NZ_CP017755.1"/>
</dbReference>
<keyword evidence="3" id="KW-1185">Reference proteome</keyword>
<gene>
    <name evidence="2" type="ORF">BKK80_26410</name>
</gene>
<dbReference type="InterPro" id="IPR009656">
    <property type="entry name" value="PHB_depo_C"/>
</dbReference>
<feature type="domain" description="PHB de-polymerase C-terminal" evidence="1">
    <location>
        <begin position="206"/>
        <end position="404"/>
    </location>
</feature>
<dbReference type="EMBL" id="CP017755">
    <property type="protein sequence ID" value="AOZ09323.1"/>
    <property type="molecule type" value="Genomic_DNA"/>
</dbReference>